<organism evidence="2 3">
    <name type="scientific">candidate division KSB3 bacterium</name>
    <dbReference type="NCBI Taxonomy" id="2044937"/>
    <lineage>
        <taxon>Bacteria</taxon>
        <taxon>candidate division KSB3</taxon>
    </lineage>
</organism>
<evidence type="ECO:0000313" key="2">
    <source>
        <dbReference type="EMBL" id="PIE35507.1"/>
    </source>
</evidence>
<dbReference type="AlphaFoldDB" id="A0A2G6KIM3"/>
<sequence length="120" mass="13244">MDMGGNFIMLIHLIHFCLVAVSIVVVAYFMRGIEVRNFGAAFLTALALGLVNMLIKPILMFLTAPINWLTFGLFAFIINGLLLKLVAEFIDGLDVRDWLSAIIGSIFISFISSVLHSVLL</sequence>
<gene>
    <name evidence="2" type="ORF">CSA56_03950</name>
</gene>
<protein>
    <recommendedName>
        <fullName evidence="4">Phage holin family protein</fullName>
    </recommendedName>
</protein>
<keyword evidence="1" id="KW-1133">Transmembrane helix</keyword>
<proteinExistence type="predicted"/>
<feature type="transmembrane region" description="Helical" evidence="1">
    <location>
        <begin position="98"/>
        <end position="119"/>
    </location>
</feature>
<reference evidence="2 3" key="1">
    <citation type="submission" date="2017-10" db="EMBL/GenBank/DDBJ databases">
        <title>Novel microbial diversity and functional potential in the marine mammal oral microbiome.</title>
        <authorList>
            <person name="Dudek N.K."/>
            <person name="Sun C.L."/>
            <person name="Burstein D."/>
            <person name="Kantor R.S."/>
            <person name="Aliaga Goltsman D.S."/>
            <person name="Bik E.M."/>
            <person name="Thomas B.C."/>
            <person name="Banfield J.F."/>
            <person name="Relman D.A."/>
        </authorList>
    </citation>
    <scope>NUCLEOTIDE SEQUENCE [LARGE SCALE GENOMIC DNA]</scope>
    <source>
        <strain evidence="2">DOLJORAL78_47_16</strain>
    </source>
</reference>
<comment type="caution">
    <text evidence="2">The sequence shown here is derived from an EMBL/GenBank/DDBJ whole genome shotgun (WGS) entry which is preliminary data.</text>
</comment>
<evidence type="ECO:0000256" key="1">
    <source>
        <dbReference type="SAM" id="Phobius"/>
    </source>
</evidence>
<dbReference type="Pfam" id="PF04020">
    <property type="entry name" value="Phage_holin_4_2"/>
    <property type="match status" value="1"/>
</dbReference>
<feature type="transmembrane region" description="Helical" evidence="1">
    <location>
        <begin position="41"/>
        <end position="62"/>
    </location>
</feature>
<dbReference type="EMBL" id="PDSK01000041">
    <property type="protein sequence ID" value="PIE35507.1"/>
    <property type="molecule type" value="Genomic_DNA"/>
</dbReference>
<feature type="transmembrane region" description="Helical" evidence="1">
    <location>
        <begin position="68"/>
        <end position="86"/>
    </location>
</feature>
<keyword evidence="1" id="KW-0472">Membrane</keyword>
<evidence type="ECO:0008006" key="4">
    <source>
        <dbReference type="Google" id="ProtNLM"/>
    </source>
</evidence>
<dbReference type="InterPro" id="IPR007165">
    <property type="entry name" value="Phage_holin_4_2"/>
</dbReference>
<feature type="transmembrane region" description="Helical" evidence="1">
    <location>
        <begin position="6"/>
        <end position="29"/>
    </location>
</feature>
<keyword evidence="1" id="KW-0812">Transmembrane</keyword>
<dbReference type="PANTHER" id="PTHR37309:SF1">
    <property type="entry name" value="SLR0284 PROTEIN"/>
    <property type="match status" value="1"/>
</dbReference>
<dbReference type="PANTHER" id="PTHR37309">
    <property type="entry name" value="SLR0284 PROTEIN"/>
    <property type="match status" value="1"/>
</dbReference>
<evidence type="ECO:0000313" key="3">
    <source>
        <dbReference type="Proteomes" id="UP000230821"/>
    </source>
</evidence>
<accession>A0A2G6KIM3</accession>
<name>A0A2G6KIM3_9BACT</name>
<dbReference type="Proteomes" id="UP000230821">
    <property type="component" value="Unassembled WGS sequence"/>
</dbReference>